<keyword evidence="1" id="KW-0862">Zinc</keyword>
<protein>
    <recommendedName>
        <fullName evidence="3">RING-type domain-containing protein</fullName>
    </recommendedName>
</protein>
<dbReference type="InterPro" id="IPR013083">
    <property type="entry name" value="Znf_RING/FYVE/PHD"/>
</dbReference>
<comment type="caution">
    <text evidence="4">The sequence shown here is derived from an EMBL/GenBank/DDBJ whole genome shotgun (WGS) entry which is preliminary data.</text>
</comment>
<accession>A0AAE1CAI4</accession>
<dbReference type="EMBL" id="JAULSO010000003">
    <property type="protein sequence ID" value="KAK3685591.1"/>
    <property type="molecule type" value="Genomic_DNA"/>
</dbReference>
<sequence>MGAFGAMSVVMRQKAHRHGQKSESGSGSEKHTTQTHVEDSCPICQETIGSRSPEGIVEGWSVLPCGHRFGSYCIKHYLRVVADDRPACPVCRQMTYHACGHPPLPALLKTHGKDSTVVVVEQPDAVIEKLKFTNCSYCQKHGLGSGGRRLRRGVRRGWKEIPWLRVFSLRRKSPWLRARTPAQHDGDGSGSDGESLSQPASPARAGILAGAWHGAWIDPFPRARDPDWERWWDQQAPSGA</sequence>
<evidence type="ECO:0000256" key="1">
    <source>
        <dbReference type="PROSITE-ProRule" id="PRU00175"/>
    </source>
</evidence>
<keyword evidence="1" id="KW-0479">Metal-binding</keyword>
<dbReference type="Proteomes" id="UP001270362">
    <property type="component" value="Unassembled WGS sequence"/>
</dbReference>
<evidence type="ECO:0000259" key="3">
    <source>
        <dbReference type="PROSITE" id="PS50089"/>
    </source>
</evidence>
<gene>
    <name evidence="4" type="ORF">B0T22DRAFT_482545</name>
</gene>
<keyword evidence="1" id="KW-0863">Zinc-finger</keyword>
<evidence type="ECO:0000256" key="2">
    <source>
        <dbReference type="SAM" id="MobiDB-lite"/>
    </source>
</evidence>
<dbReference type="Gene3D" id="3.30.40.10">
    <property type="entry name" value="Zinc/RING finger domain, C3HC4 (zinc finger)"/>
    <property type="match status" value="1"/>
</dbReference>
<dbReference type="AlphaFoldDB" id="A0AAE1CAI4"/>
<dbReference type="InterPro" id="IPR001841">
    <property type="entry name" value="Znf_RING"/>
</dbReference>
<dbReference type="SMART" id="SM00184">
    <property type="entry name" value="RING"/>
    <property type="match status" value="1"/>
</dbReference>
<proteinExistence type="predicted"/>
<name>A0AAE1CAI4_9PEZI</name>
<feature type="region of interest" description="Disordered" evidence="2">
    <location>
        <begin position="1"/>
        <end position="37"/>
    </location>
</feature>
<dbReference type="SUPFAM" id="SSF57850">
    <property type="entry name" value="RING/U-box"/>
    <property type="match status" value="1"/>
</dbReference>
<reference evidence="4" key="1">
    <citation type="journal article" date="2023" name="Mol. Phylogenet. Evol.">
        <title>Genome-scale phylogeny and comparative genomics of the fungal order Sordariales.</title>
        <authorList>
            <person name="Hensen N."/>
            <person name="Bonometti L."/>
            <person name="Westerberg I."/>
            <person name="Brannstrom I.O."/>
            <person name="Guillou S."/>
            <person name="Cros-Aarteil S."/>
            <person name="Calhoun S."/>
            <person name="Haridas S."/>
            <person name="Kuo A."/>
            <person name="Mondo S."/>
            <person name="Pangilinan J."/>
            <person name="Riley R."/>
            <person name="LaButti K."/>
            <person name="Andreopoulos B."/>
            <person name="Lipzen A."/>
            <person name="Chen C."/>
            <person name="Yan M."/>
            <person name="Daum C."/>
            <person name="Ng V."/>
            <person name="Clum A."/>
            <person name="Steindorff A."/>
            <person name="Ohm R.A."/>
            <person name="Martin F."/>
            <person name="Silar P."/>
            <person name="Natvig D.O."/>
            <person name="Lalanne C."/>
            <person name="Gautier V."/>
            <person name="Ament-Velasquez S.L."/>
            <person name="Kruys A."/>
            <person name="Hutchinson M.I."/>
            <person name="Powell A.J."/>
            <person name="Barry K."/>
            <person name="Miller A.N."/>
            <person name="Grigoriev I.V."/>
            <person name="Debuchy R."/>
            <person name="Gladieux P."/>
            <person name="Hiltunen Thoren M."/>
            <person name="Johannesson H."/>
        </authorList>
    </citation>
    <scope>NUCLEOTIDE SEQUENCE</scope>
    <source>
        <strain evidence="4">CBS 314.62</strain>
    </source>
</reference>
<organism evidence="4 5">
    <name type="scientific">Podospora appendiculata</name>
    <dbReference type="NCBI Taxonomy" id="314037"/>
    <lineage>
        <taxon>Eukaryota</taxon>
        <taxon>Fungi</taxon>
        <taxon>Dikarya</taxon>
        <taxon>Ascomycota</taxon>
        <taxon>Pezizomycotina</taxon>
        <taxon>Sordariomycetes</taxon>
        <taxon>Sordariomycetidae</taxon>
        <taxon>Sordariales</taxon>
        <taxon>Podosporaceae</taxon>
        <taxon>Podospora</taxon>
    </lineage>
</organism>
<evidence type="ECO:0000313" key="5">
    <source>
        <dbReference type="Proteomes" id="UP001270362"/>
    </source>
</evidence>
<dbReference type="PROSITE" id="PS50089">
    <property type="entry name" value="ZF_RING_2"/>
    <property type="match status" value="1"/>
</dbReference>
<dbReference type="GO" id="GO:0008270">
    <property type="term" value="F:zinc ion binding"/>
    <property type="evidence" value="ECO:0007669"/>
    <property type="project" value="UniProtKB-KW"/>
</dbReference>
<feature type="domain" description="RING-type" evidence="3">
    <location>
        <begin position="41"/>
        <end position="92"/>
    </location>
</feature>
<feature type="region of interest" description="Disordered" evidence="2">
    <location>
        <begin position="178"/>
        <end position="201"/>
    </location>
</feature>
<evidence type="ECO:0000313" key="4">
    <source>
        <dbReference type="EMBL" id="KAK3685591.1"/>
    </source>
</evidence>
<dbReference type="Pfam" id="PF13639">
    <property type="entry name" value="zf-RING_2"/>
    <property type="match status" value="1"/>
</dbReference>
<feature type="compositionally biased region" description="Basic and acidic residues" evidence="2">
    <location>
        <begin position="28"/>
        <end position="37"/>
    </location>
</feature>
<reference evidence="4" key="2">
    <citation type="submission" date="2023-06" db="EMBL/GenBank/DDBJ databases">
        <authorList>
            <consortium name="Lawrence Berkeley National Laboratory"/>
            <person name="Haridas S."/>
            <person name="Hensen N."/>
            <person name="Bonometti L."/>
            <person name="Westerberg I."/>
            <person name="Brannstrom I.O."/>
            <person name="Guillou S."/>
            <person name="Cros-Aarteil S."/>
            <person name="Calhoun S."/>
            <person name="Kuo A."/>
            <person name="Mondo S."/>
            <person name="Pangilinan J."/>
            <person name="Riley R."/>
            <person name="Labutti K."/>
            <person name="Andreopoulos B."/>
            <person name="Lipzen A."/>
            <person name="Chen C."/>
            <person name="Yanf M."/>
            <person name="Daum C."/>
            <person name="Ng V."/>
            <person name="Clum A."/>
            <person name="Steindorff A."/>
            <person name="Ohm R."/>
            <person name="Martin F."/>
            <person name="Silar P."/>
            <person name="Natvig D."/>
            <person name="Lalanne C."/>
            <person name="Gautier V."/>
            <person name="Ament-Velasquez S.L."/>
            <person name="Kruys A."/>
            <person name="Hutchinson M.I."/>
            <person name="Powell A.J."/>
            <person name="Barry K."/>
            <person name="Miller A.N."/>
            <person name="Grigoriev I.V."/>
            <person name="Debuchy R."/>
            <person name="Gladieux P."/>
            <person name="Thoren M.H."/>
            <person name="Johannesson H."/>
        </authorList>
    </citation>
    <scope>NUCLEOTIDE SEQUENCE</scope>
    <source>
        <strain evidence="4">CBS 314.62</strain>
    </source>
</reference>
<keyword evidence="5" id="KW-1185">Reference proteome</keyword>